<keyword evidence="5" id="KW-0805">Transcription regulation</keyword>
<dbReference type="Proteomes" id="UP000467841">
    <property type="component" value="Unassembled WGS sequence"/>
</dbReference>
<proteinExistence type="predicted"/>
<dbReference type="AlphaFoldDB" id="A0A6D2KFT1"/>
<reference evidence="12" key="1">
    <citation type="submission" date="2020-01" db="EMBL/GenBank/DDBJ databases">
        <authorList>
            <person name="Mishra B."/>
        </authorList>
    </citation>
    <scope>NUCLEOTIDE SEQUENCE [LARGE SCALE GENOMIC DNA]</scope>
</reference>
<feature type="region of interest" description="Disordered" evidence="10">
    <location>
        <begin position="272"/>
        <end position="327"/>
    </location>
</feature>
<dbReference type="PANTHER" id="PTHR31948">
    <property type="entry name" value="ZINC-FINGER HOMEODOMAIN PROTEIN 2"/>
    <property type="match status" value="1"/>
</dbReference>
<dbReference type="InterPro" id="IPR006456">
    <property type="entry name" value="ZF_HD_homeobox_Cys/His_dimer"/>
</dbReference>
<keyword evidence="4" id="KW-0862">Zinc</keyword>
<dbReference type="EMBL" id="CACVBM020001495">
    <property type="protein sequence ID" value="CAA7051907.1"/>
    <property type="molecule type" value="Genomic_DNA"/>
</dbReference>
<feature type="region of interest" description="Disordered" evidence="10">
    <location>
        <begin position="94"/>
        <end position="149"/>
    </location>
</feature>
<keyword evidence="8" id="KW-0804">Transcription</keyword>
<dbReference type="NCBIfam" id="TIGR01565">
    <property type="entry name" value="homeo_ZF_HD"/>
    <property type="match status" value="1"/>
</dbReference>
<evidence type="ECO:0000259" key="11">
    <source>
        <dbReference type="PROSITE" id="PS51523"/>
    </source>
</evidence>
<dbReference type="PANTHER" id="PTHR31948:SF137">
    <property type="entry name" value="ZINC-FINGER HOMEODOMAIN PROTEIN 9"/>
    <property type="match status" value="1"/>
</dbReference>
<evidence type="ECO:0000256" key="7">
    <source>
        <dbReference type="ARBA" id="ARBA00023155"/>
    </source>
</evidence>
<evidence type="ECO:0000256" key="9">
    <source>
        <dbReference type="ARBA" id="ARBA00023242"/>
    </source>
</evidence>
<dbReference type="GO" id="GO:0000976">
    <property type="term" value="F:transcription cis-regulatory region binding"/>
    <property type="evidence" value="ECO:0007669"/>
    <property type="project" value="TreeGrafter"/>
</dbReference>
<dbReference type="GO" id="GO:0005634">
    <property type="term" value="C:nucleus"/>
    <property type="evidence" value="ECO:0007669"/>
    <property type="project" value="UniProtKB-SubCell"/>
</dbReference>
<protein>
    <recommendedName>
        <fullName evidence="11">ZF-HD dimerization-type domain-containing protein</fullName>
    </recommendedName>
</protein>
<keyword evidence="6" id="KW-0238">DNA-binding</keyword>
<keyword evidence="9" id="KW-0539">Nucleus</keyword>
<name>A0A6D2KFT1_9BRAS</name>
<organism evidence="12 13">
    <name type="scientific">Microthlaspi erraticum</name>
    <dbReference type="NCBI Taxonomy" id="1685480"/>
    <lineage>
        <taxon>Eukaryota</taxon>
        <taxon>Viridiplantae</taxon>
        <taxon>Streptophyta</taxon>
        <taxon>Embryophyta</taxon>
        <taxon>Tracheophyta</taxon>
        <taxon>Spermatophyta</taxon>
        <taxon>Magnoliopsida</taxon>
        <taxon>eudicotyledons</taxon>
        <taxon>Gunneridae</taxon>
        <taxon>Pentapetalae</taxon>
        <taxon>rosids</taxon>
        <taxon>malvids</taxon>
        <taxon>Brassicales</taxon>
        <taxon>Brassicaceae</taxon>
        <taxon>Coluteocarpeae</taxon>
        <taxon>Microthlaspi</taxon>
    </lineage>
</organism>
<keyword evidence="13" id="KW-1185">Reference proteome</keyword>
<dbReference type="Pfam" id="PF04770">
    <property type="entry name" value="ZF-HD_dimer"/>
    <property type="match status" value="1"/>
</dbReference>
<feature type="compositionally biased region" description="Low complexity" evidence="10">
    <location>
        <begin position="272"/>
        <end position="284"/>
    </location>
</feature>
<dbReference type="OrthoDB" id="1929626at2759"/>
<feature type="region of interest" description="Disordered" evidence="10">
    <location>
        <begin position="1"/>
        <end position="23"/>
    </location>
</feature>
<evidence type="ECO:0000256" key="1">
    <source>
        <dbReference type="ARBA" id="ARBA00004123"/>
    </source>
</evidence>
<evidence type="ECO:0000256" key="6">
    <source>
        <dbReference type="ARBA" id="ARBA00023125"/>
    </source>
</evidence>
<dbReference type="GO" id="GO:0008270">
    <property type="term" value="F:zinc ion binding"/>
    <property type="evidence" value="ECO:0007669"/>
    <property type="project" value="UniProtKB-KW"/>
</dbReference>
<dbReference type="GO" id="GO:0003700">
    <property type="term" value="F:DNA-binding transcription factor activity"/>
    <property type="evidence" value="ECO:0007669"/>
    <property type="project" value="TreeGrafter"/>
</dbReference>
<dbReference type="GO" id="GO:0050793">
    <property type="term" value="P:regulation of developmental process"/>
    <property type="evidence" value="ECO:0007669"/>
    <property type="project" value="TreeGrafter"/>
</dbReference>
<evidence type="ECO:0000313" key="12">
    <source>
        <dbReference type="EMBL" id="CAA7051907.1"/>
    </source>
</evidence>
<feature type="domain" description="ZF-HD dimerization-type" evidence="11">
    <location>
        <begin position="45"/>
        <end position="96"/>
    </location>
</feature>
<keyword evidence="7" id="KW-0371">Homeobox</keyword>
<keyword evidence="3" id="KW-0863">Zinc-finger</keyword>
<evidence type="ECO:0000313" key="13">
    <source>
        <dbReference type="Proteomes" id="UP000467841"/>
    </source>
</evidence>
<comment type="caution">
    <text evidence="12">The sequence shown here is derived from an EMBL/GenBank/DDBJ whole genome shotgun (WGS) entry which is preliminary data.</text>
</comment>
<evidence type="ECO:0000256" key="3">
    <source>
        <dbReference type="ARBA" id="ARBA00022771"/>
    </source>
</evidence>
<evidence type="ECO:0000256" key="10">
    <source>
        <dbReference type="SAM" id="MobiDB-lite"/>
    </source>
</evidence>
<evidence type="ECO:0000256" key="5">
    <source>
        <dbReference type="ARBA" id="ARBA00023015"/>
    </source>
</evidence>
<evidence type="ECO:0000256" key="8">
    <source>
        <dbReference type="ARBA" id="ARBA00023163"/>
    </source>
</evidence>
<dbReference type="SUPFAM" id="SSF46689">
    <property type="entry name" value="Homeodomain-like"/>
    <property type="match status" value="1"/>
</dbReference>
<sequence length="327" mass="35449">MDMTPKSPEPETETPTRIQPAKPISFSNGIIKRHHHHHHPIAVTYKECLKNHAAAIGGHALDGCGEFMPSPSSLPSDPTSLKCAACGCHRNFHRRDPDDSSLTSAVPPPTLPPSSTTAAIEYQPHHRHHPPPPAPPLPRSPNSSSPPPISSSYMLLALSGTNKTAGNTLPFSDLNFAANNLSAHHLTPGSRKRFRTKFSQNQKEKMHEFADRIGWKIQKRDEDEVRDFCREIGVDKGVLKVWMHNNKNTFNNNRRDHQFSGDTTVQRIDNGVAVSGGENNNNNNADDDVARGGNGLEHDLHNGGGGRFESDSGGADGGNANGSSSSS</sequence>
<dbReference type="FunFam" id="1.10.10.60:FF:000257">
    <property type="entry name" value="Zinc-finger homeodomain protein 2"/>
    <property type="match status" value="1"/>
</dbReference>
<dbReference type="NCBIfam" id="TIGR01566">
    <property type="entry name" value="ZF_HD_prot_N"/>
    <property type="match status" value="1"/>
</dbReference>
<dbReference type="InterPro" id="IPR006455">
    <property type="entry name" value="Homeodomain_ZF_HD"/>
</dbReference>
<evidence type="ECO:0000256" key="2">
    <source>
        <dbReference type="ARBA" id="ARBA00022723"/>
    </source>
</evidence>
<accession>A0A6D2KFT1</accession>
<keyword evidence="2" id="KW-0479">Metal-binding</keyword>
<dbReference type="Gene3D" id="1.10.10.60">
    <property type="entry name" value="Homeodomain-like"/>
    <property type="match status" value="1"/>
</dbReference>
<dbReference type="InterPro" id="IPR009057">
    <property type="entry name" value="Homeodomain-like_sf"/>
</dbReference>
<dbReference type="PROSITE" id="PS51523">
    <property type="entry name" value="ZF_HD_DIMER"/>
    <property type="match status" value="1"/>
</dbReference>
<gene>
    <name evidence="12" type="ORF">MERR_LOCUS39142</name>
</gene>
<evidence type="ECO:0000256" key="4">
    <source>
        <dbReference type="ARBA" id="ARBA00022833"/>
    </source>
</evidence>
<comment type="subcellular location">
    <subcellularLocation>
        <location evidence="1">Nucleus</location>
    </subcellularLocation>
</comment>
<feature type="compositionally biased region" description="Pro residues" evidence="10">
    <location>
        <begin position="131"/>
        <end position="149"/>
    </location>
</feature>